<evidence type="ECO:0000256" key="1">
    <source>
        <dbReference type="SAM" id="MobiDB-lite"/>
    </source>
</evidence>
<proteinExistence type="predicted"/>
<feature type="region of interest" description="Disordered" evidence="1">
    <location>
        <begin position="1"/>
        <end position="29"/>
    </location>
</feature>
<dbReference type="AlphaFoldDB" id="A0A318T070"/>
<gene>
    <name evidence="2" type="ORF">C7477_1166</name>
</gene>
<dbReference type="Proteomes" id="UP000247454">
    <property type="component" value="Unassembled WGS sequence"/>
</dbReference>
<reference evidence="2 3" key="1">
    <citation type="submission" date="2018-06" db="EMBL/GenBank/DDBJ databases">
        <title>Genomic Encyclopedia of Type Strains, Phase III (KMG-III): the genomes of soil and plant-associated and newly described type strains.</title>
        <authorList>
            <person name="Whitman W."/>
        </authorList>
    </citation>
    <scope>NUCLEOTIDE SEQUENCE [LARGE SCALE GENOMIC DNA]</scope>
    <source>
        <strain evidence="2 3">ORS 1419</strain>
    </source>
</reference>
<sequence>MRTLRNQATVPRGMTSRGINREHGADDPIGTKTVAAPATVSGLPDILVAAFLGAMPLPGRLPAGRQM</sequence>
<name>A0A318T070_9HYPH</name>
<dbReference type="EMBL" id="QJTF01000016">
    <property type="protein sequence ID" value="PYE87049.1"/>
    <property type="molecule type" value="Genomic_DNA"/>
</dbReference>
<evidence type="ECO:0000313" key="2">
    <source>
        <dbReference type="EMBL" id="PYE87049.1"/>
    </source>
</evidence>
<evidence type="ECO:0000313" key="3">
    <source>
        <dbReference type="Proteomes" id="UP000247454"/>
    </source>
</evidence>
<comment type="caution">
    <text evidence="2">The sequence shown here is derived from an EMBL/GenBank/DDBJ whole genome shotgun (WGS) entry which is preliminary data.</text>
</comment>
<organism evidence="2 3">
    <name type="scientific">Phyllobacterium leguminum</name>
    <dbReference type="NCBI Taxonomy" id="314237"/>
    <lineage>
        <taxon>Bacteria</taxon>
        <taxon>Pseudomonadati</taxon>
        <taxon>Pseudomonadota</taxon>
        <taxon>Alphaproteobacteria</taxon>
        <taxon>Hyphomicrobiales</taxon>
        <taxon>Phyllobacteriaceae</taxon>
        <taxon>Phyllobacterium</taxon>
    </lineage>
</organism>
<protein>
    <submittedName>
        <fullName evidence="2">Uncharacterized protein</fullName>
    </submittedName>
</protein>
<keyword evidence="3" id="KW-1185">Reference proteome</keyword>
<accession>A0A318T070</accession>